<comment type="caution">
    <text evidence="2">The sequence shown here is derived from an EMBL/GenBank/DDBJ whole genome shotgun (WGS) entry which is preliminary data.</text>
</comment>
<dbReference type="InterPro" id="IPR018490">
    <property type="entry name" value="cNMP-bd_dom_sf"/>
</dbReference>
<dbReference type="PANTHER" id="PTHR24567:SF26">
    <property type="entry name" value="REGULATORY PROTEIN YEIL"/>
    <property type="match status" value="1"/>
</dbReference>
<accession>A0AAV5NQX1</accession>
<organism evidence="2 3">
    <name type="scientific">Vibrio penaeicida</name>
    <dbReference type="NCBI Taxonomy" id="104609"/>
    <lineage>
        <taxon>Bacteria</taxon>
        <taxon>Pseudomonadati</taxon>
        <taxon>Pseudomonadota</taxon>
        <taxon>Gammaproteobacteria</taxon>
        <taxon>Vibrionales</taxon>
        <taxon>Vibrionaceae</taxon>
        <taxon>Vibrio</taxon>
    </lineage>
</organism>
<evidence type="ECO:0000313" key="2">
    <source>
        <dbReference type="EMBL" id="GLQ73015.1"/>
    </source>
</evidence>
<protein>
    <recommendedName>
        <fullName evidence="1">Cyclic nucleotide-binding domain-containing protein</fullName>
    </recommendedName>
</protein>
<dbReference type="RefSeq" id="WP_126610024.1">
    <property type="nucleotide sequence ID" value="NZ_AP025144.1"/>
</dbReference>
<reference evidence="3" key="1">
    <citation type="journal article" date="2019" name="Int. J. Syst. Evol. Microbiol.">
        <title>The Global Catalogue of Microorganisms (GCM) 10K type strain sequencing project: providing services to taxonomists for standard genome sequencing and annotation.</title>
        <authorList>
            <consortium name="The Broad Institute Genomics Platform"/>
            <consortium name="The Broad Institute Genome Sequencing Center for Infectious Disease"/>
            <person name="Wu L."/>
            <person name="Ma J."/>
        </authorList>
    </citation>
    <scope>NUCLEOTIDE SEQUENCE [LARGE SCALE GENOMIC DNA]</scope>
    <source>
        <strain evidence="3">NBRC 15640</strain>
    </source>
</reference>
<dbReference type="CDD" id="cd00038">
    <property type="entry name" value="CAP_ED"/>
    <property type="match status" value="1"/>
</dbReference>
<dbReference type="InterPro" id="IPR014710">
    <property type="entry name" value="RmlC-like_jellyroll"/>
</dbReference>
<proteinExistence type="predicted"/>
<dbReference type="Gene3D" id="2.60.120.10">
    <property type="entry name" value="Jelly Rolls"/>
    <property type="match status" value="1"/>
</dbReference>
<evidence type="ECO:0000259" key="1">
    <source>
        <dbReference type="PROSITE" id="PS50042"/>
    </source>
</evidence>
<name>A0AAV5NQX1_9VIBR</name>
<dbReference type="EMBL" id="BSNX01000026">
    <property type="protein sequence ID" value="GLQ73015.1"/>
    <property type="molecule type" value="Genomic_DNA"/>
</dbReference>
<evidence type="ECO:0000313" key="3">
    <source>
        <dbReference type="Proteomes" id="UP001156690"/>
    </source>
</evidence>
<dbReference type="Pfam" id="PF00027">
    <property type="entry name" value="cNMP_binding"/>
    <property type="match status" value="1"/>
</dbReference>
<dbReference type="InterPro" id="IPR050397">
    <property type="entry name" value="Env_Response_Regulators"/>
</dbReference>
<dbReference type="PROSITE" id="PS50042">
    <property type="entry name" value="CNMP_BINDING_3"/>
    <property type="match status" value="1"/>
</dbReference>
<keyword evidence="3" id="KW-1185">Reference proteome</keyword>
<dbReference type="Proteomes" id="UP001156690">
    <property type="component" value="Unassembled WGS sequence"/>
</dbReference>
<sequence length="177" mass="20043">MNFLSFIEQNGTALHKDAGDHLFRQGDSDSSMYVIKEGMLKAYYVTSEGKETIKSFLQIGDVIGSMSAAYAQMQNTFSLICLEPCTLIRFDFKALHSASLTDQELSKDVIEILLKFAMKKEQRERDLLCLSAQQRYEKLLDTSPDLIEKVTQNDIARYLGVTSVGLSRIKHRVMEST</sequence>
<dbReference type="InterPro" id="IPR000595">
    <property type="entry name" value="cNMP-bd_dom"/>
</dbReference>
<dbReference type="GO" id="GO:0003700">
    <property type="term" value="F:DNA-binding transcription factor activity"/>
    <property type="evidence" value="ECO:0007669"/>
    <property type="project" value="TreeGrafter"/>
</dbReference>
<dbReference type="AlphaFoldDB" id="A0AAV5NQX1"/>
<dbReference type="GO" id="GO:0005829">
    <property type="term" value="C:cytosol"/>
    <property type="evidence" value="ECO:0007669"/>
    <property type="project" value="TreeGrafter"/>
</dbReference>
<gene>
    <name evidence="2" type="ORF">GCM10007932_23750</name>
</gene>
<dbReference type="PANTHER" id="PTHR24567">
    <property type="entry name" value="CRP FAMILY TRANSCRIPTIONAL REGULATORY PROTEIN"/>
    <property type="match status" value="1"/>
</dbReference>
<feature type="domain" description="Cyclic nucleotide-binding" evidence="1">
    <location>
        <begin position="1"/>
        <end position="116"/>
    </location>
</feature>
<dbReference type="SMART" id="SM00100">
    <property type="entry name" value="cNMP"/>
    <property type="match status" value="1"/>
</dbReference>
<dbReference type="SUPFAM" id="SSF51206">
    <property type="entry name" value="cAMP-binding domain-like"/>
    <property type="match status" value="1"/>
</dbReference>